<protein>
    <submittedName>
        <fullName evidence="2">Uncharacterized protein</fullName>
    </submittedName>
</protein>
<reference evidence="2" key="1">
    <citation type="submission" date="2016-10" db="EMBL/GenBank/DDBJ databases">
        <authorList>
            <person name="Cai Z."/>
        </authorList>
    </citation>
    <scope>NUCLEOTIDE SEQUENCE [LARGE SCALE GENOMIC DNA]</scope>
    <source>
        <strain evidence="2">DSM 25227</strain>
    </source>
</reference>
<dbReference type="EMBL" id="QGDJ01000005">
    <property type="protein sequence ID" value="PWJ18173.1"/>
    <property type="molecule type" value="Genomic_DNA"/>
</dbReference>
<evidence type="ECO:0000313" key="3">
    <source>
        <dbReference type="Proteomes" id="UP000245839"/>
    </source>
</evidence>
<dbReference type="EMBL" id="UETC01000005">
    <property type="protein sequence ID" value="SSA46698.1"/>
    <property type="molecule type" value="Genomic_DNA"/>
</dbReference>
<keyword evidence="3" id="KW-1185">Reference proteome</keyword>
<organism evidence="2 4">
    <name type="scientific">Jannaschia seohaensis</name>
    <dbReference type="NCBI Taxonomy" id="475081"/>
    <lineage>
        <taxon>Bacteria</taxon>
        <taxon>Pseudomonadati</taxon>
        <taxon>Pseudomonadota</taxon>
        <taxon>Alphaproteobacteria</taxon>
        <taxon>Rhodobacterales</taxon>
        <taxon>Roseobacteraceae</taxon>
        <taxon>Jannaschia</taxon>
    </lineage>
</organism>
<reference evidence="4" key="2">
    <citation type="submission" date="2016-10" db="EMBL/GenBank/DDBJ databases">
        <authorList>
            <person name="Varghese N."/>
            <person name="Submissions S."/>
        </authorList>
    </citation>
    <scope>NUCLEOTIDE SEQUENCE [LARGE SCALE GENOMIC DNA]</scope>
    <source>
        <strain evidence="4">DSM 25227</strain>
    </source>
</reference>
<evidence type="ECO:0000313" key="4">
    <source>
        <dbReference type="Proteomes" id="UP000251571"/>
    </source>
</evidence>
<proteinExistence type="predicted"/>
<dbReference type="Proteomes" id="UP000245839">
    <property type="component" value="Unassembled WGS sequence"/>
</dbReference>
<reference evidence="1 3" key="3">
    <citation type="submission" date="2018-03" db="EMBL/GenBank/DDBJ databases">
        <title>Genomic Encyclopedia of Archaeal and Bacterial Type Strains, Phase II (KMG-II): from individual species to whole genera.</title>
        <authorList>
            <person name="Goeker M."/>
        </authorList>
    </citation>
    <scope>NUCLEOTIDE SEQUENCE [LARGE SCALE GENOMIC DNA]</scope>
    <source>
        <strain evidence="1 3">DSM 25227</strain>
    </source>
</reference>
<accession>A0A2Y9ATN6</accession>
<dbReference type="AlphaFoldDB" id="A0A2Y9ATN6"/>
<dbReference type="RefSeq" id="WP_109564652.1">
    <property type="nucleotide sequence ID" value="NZ_QGDJ01000005.1"/>
</dbReference>
<evidence type="ECO:0000313" key="1">
    <source>
        <dbReference type="EMBL" id="PWJ18173.1"/>
    </source>
</evidence>
<dbReference type="Proteomes" id="UP000251571">
    <property type="component" value="Unassembled WGS sequence"/>
</dbReference>
<gene>
    <name evidence="1" type="ORF">BCF38_105161</name>
    <name evidence="2" type="ORF">SAMN05421539_105161</name>
</gene>
<evidence type="ECO:0000313" key="2">
    <source>
        <dbReference type="EMBL" id="SSA46698.1"/>
    </source>
</evidence>
<name>A0A2Y9ATN6_9RHOB</name>
<sequence length="170" mass="17833">MIRPEAAALLIRWREAAFGVAAAGLGLYLLVTSGGLLFLFGLALAGLGTVLAFSGLRHARFHSGEDDAPGLVEVDEARITYLGPVMGGSVALDDLTAVTFRRTGTGEAFWRLVSPEATLYIPEAARGAEQLLDALAPLPGFDSGAMVRAVRSRTAVTITVWSRPGHAALT</sequence>
<dbReference type="OrthoDB" id="7851333at2"/>